<dbReference type="SUPFAM" id="SSF51905">
    <property type="entry name" value="FAD/NAD(P)-binding domain"/>
    <property type="match status" value="1"/>
</dbReference>
<protein>
    <recommendedName>
        <fullName evidence="5">Flavin-dependent monooxygenase</fullName>
    </recommendedName>
    <alternativeName>
        <fullName evidence="5">TetX monooxygenase</fullName>
        <shortName evidence="5">TetX</shortName>
        <ecNumber evidence="5">1.14.13.-</ecNumber>
    </alternativeName>
</protein>
<organism evidence="7 8">
    <name type="scientific">Chitinophaga caeni</name>
    <dbReference type="NCBI Taxonomy" id="2029983"/>
    <lineage>
        <taxon>Bacteria</taxon>
        <taxon>Pseudomonadati</taxon>
        <taxon>Bacteroidota</taxon>
        <taxon>Chitinophagia</taxon>
        <taxon>Chitinophagales</taxon>
        <taxon>Chitinophagaceae</taxon>
        <taxon>Chitinophaga</taxon>
    </lineage>
</organism>
<evidence type="ECO:0000256" key="1">
    <source>
        <dbReference type="ARBA" id="ARBA00022630"/>
    </source>
</evidence>
<dbReference type="AlphaFoldDB" id="A0A291R123"/>
<dbReference type="KEGG" id="cbae:COR50_19855"/>
<dbReference type="EC" id="1.14.13.-" evidence="5"/>
<dbReference type="Gene3D" id="3.50.50.60">
    <property type="entry name" value="FAD/NAD(P)-binding domain"/>
    <property type="match status" value="1"/>
</dbReference>
<dbReference type="Pfam" id="PF01494">
    <property type="entry name" value="FAD_binding_3"/>
    <property type="match status" value="2"/>
</dbReference>
<evidence type="ECO:0000256" key="4">
    <source>
        <dbReference type="ARBA" id="ARBA00023033"/>
    </source>
</evidence>
<evidence type="ECO:0000313" key="7">
    <source>
        <dbReference type="EMBL" id="ATL49969.1"/>
    </source>
</evidence>
<keyword evidence="5" id="KW-0547">Nucleotide-binding</keyword>
<keyword evidence="3 5" id="KW-0560">Oxidoreductase</keyword>
<dbReference type="InterPro" id="IPR036188">
    <property type="entry name" value="FAD/NAD-bd_sf"/>
</dbReference>
<comment type="similarity">
    <text evidence="5">Belongs to the aromatic-ring hydroxylase family. TetX subfamily.</text>
</comment>
<dbReference type="OrthoDB" id="9782160at2"/>
<evidence type="ECO:0000256" key="2">
    <source>
        <dbReference type="ARBA" id="ARBA00022827"/>
    </source>
</evidence>
<feature type="binding site" evidence="5">
    <location>
        <position position="113"/>
    </location>
    <ligand>
        <name>FAD</name>
        <dbReference type="ChEBI" id="CHEBI:57692"/>
    </ligand>
</feature>
<accession>A0A291R123</accession>
<evidence type="ECO:0000313" key="8">
    <source>
        <dbReference type="Proteomes" id="UP000220133"/>
    </source>
</evidence>
<keyword evidence="2 5" id="KW-0274">FAD</keyword>
<evidence type="ECO:0000256" key="3">
    <source>
        <dbReference type="ARBA" id="ARBA00023002"/>
    </source>
</evidence>
<dbReference type="PANTHER" id="PTHR46972:SF1">
    <property type="entry name" value="FAD DEPENDENT OXIDOREDUCTASE DOMAIN-CONTAINING PROTEIN"/>
    <property type="match status" value="1"/>
</dbReference>
<dbReference type="InterPro" id="IPR002938">
    <property type="entry name" value="FAD-bd"/>
</dbReference>
<keyword evidence="4 5" id="KW-0503">Monooxygenase</keyword>
<dbReference type="GO" id="GO:0005737">
    <property type="term" value="C:cytoplasm"/>
    <property type="evidence" value="ECO:0007669"/>
    <property type="project" value="UniProtKB-SubCell"/>
</dbReference>
<feature type="domain" description="FAD-binding" evidence="6">
    <location>
        <begin position="7"/>
        <end position="175"/>
    </location>
</feature>
<dbReference type="PANTHER" id="PTHR46972">
    <property type="entry name" value="MONOOXYGENASE ASQM-RELATED"/>
    <property type="match status" value="1"/>
</dbReference>
<comment type="domain">
    <text evidence="5">Consists of an N-terminal FAD-binding domain with a Rossman fold and a C-terminal substrate-binding domain.</text>
</comment>
<keyword evidence="8" id="KW-1185">Reference proteome</keyword>
<comment type="function">
    <text evidence="5">An FAD-requiring monooxygenase active on some tetracycline antibiotic derivatives, which leads to their inactivation. Hydroxylates carbon 11a of tetracycline and some analogs.</text>
</comment>
<name>A0A291R123_9BACT</name>
<dbReference type="Proteomes" id="UP000220133">
    <property type="component" value="Chromosome"/>
</dbReference>
<comment type="subunit">
    <text evidence="5">Monomer.</text>
</comment>
<dbReference type="GO" id="GO:0046677">
    <property type="term" value="P:response to antibiotic"/>
    <property type="evidence" value="ECO:0007669"/>
    <property type="project" value="InterPro"/>
</dbReference>
<feature type="binding site" evidence="5">
    <location>
        <position position="50"/>
    </location>
    <ligand>
        <name>FAD</name>
        <dbReference type="ChEBI" id="CHEBI:57692"/>
    </ligand>
</feature>
<feature type="domain" description="FAD-binding" evidence="6">
    <location>
        <begin position="302"/>
        <end position="333"/>
    </location>
</feature>
<comment type="cofactor">
    <cofactor evidence="5">
        <name>FAD</name>
        <dbReference type="ChEBI" id="CHEBI:57692"/>
    </cofactor>
</comment>
<dbReference type="InterPro" id="IPR043683">
    <property type="entry name" value="TetX_monooxygenase"/>
</dbReference>
<dbReference type="HAMAP" id="MF_00845">
    <property type="entry name" value="TetX_monooxygenase"/>
    <property type="match status" value="1"/>
</dbReference>
<feature type="binding site" evidence="5">
    <location>
        <position position="306"/>
    </location>
    <ligand>
        <name>FAD</name>
        <dbReference type="ChEBI" id="CHEBI:57692"/>
    </ligand>
</feature>
<dbReference type="PRINTS" id="PR00420">
    <property type="entry name" value="RNGMNOXGNASE"/>
</dbReference>
<comment type="catalytic activity">
    <reaction evidence="5">
        <text>a tetracycline + NADPH + O2 + H(+) = an 11a-hydroxytetracycline + NADP(+) + H2O</text>
        <dbReference type="Rhea" id="RHEA:61444"/>
        <dbReference type="ChEBI" id="CHEBI:15377"/>
        <dbReference type="ChEBI" id="CHEBI:15378"/>
        <dbReference type="ChEBI" id="CHEBI:15379"/>
        <dbReference type="ChEBI" id="CHEBI:57783"/>
        <dbReference type="ChEBI" id="CHEBI:58349"/>
        <dbReference type="ChEBI" id="CHEBI:144644"/>
        <dbReference type="ChEBI" id="CHEBI:144645"/>
    </reaction>
</comment>
<sequence>MHIQEQQIAIVGGGPGGLTLAKLLQQAGCRVNVLERDADREVRQQGATLDLHRDSGLKALEVAGLMPEFRKRYRPGADKVKVVDAALKMHFDDHESKQIDAFDDAYFRPEIDRGPLRDLLIDSLEPGTILWNRQFDSMEARGEGWLLHFKDGSTATADLVIAADGANSKLRKYITAIQPVYSGISVVEGNIYRAEHNAKHLFNLTAGGKVFALSNGQSLILSAKGDGSLSFYTGCKTPEDWASSGKVDFNSRASVFNWFKASFDTWSESWWELFQSDESYFVPRPMYHYPLDQSWASLPNLTMIGDAAHRMPPYAGEGVNMAMQDALELYECLVDPGYNTRLEAIAAFEGIMCKRASGITRLTLEQTEALHSGEALTHLLTLFTNNHGEA</sequence>
<comment type="subcellular location">
    <subcellularLocation>
        <location evidence="5">Cytoplasm</location>
    </subcellularLocation>
</comment>
<reference evidence="7 8" key="1">
    <citation type="submission" date="2017-10" db="EMBL/GenBank/DDBJ databases">
        <title>Paenichitinophaga pekingensis gen. nov., sp. nov., isolated from activated sludge.</title>
        <authorList>
            <person name="Jin D."/>
            <person name="Kong X."/>
            <person name="Deng Y."/>
            <person name="Bai Z."/>
        </authorList>
    </citation>
    <scope>NUCLEOTIDE SEQUENCE [LARGE SCALE GENOMIC DNA]</scope>
    <source>
        <strain evidence="7 8">13</strain>
    </source>
</reference>
<dbReference type="GO" id="GO:0071949">
    <property type="term" value="F:FAD binding"/>
    <property type="evidence" value="ECO:0007669"/>
    <property type="project" value="InterPro"/>
</dbReference>
<keyword evidence="1 5" id="KW-0285">Flavoprotein</keyword>
<dbReference type="EMBL" id="CP023777">
    <property type="protein sequence ID" value="ATL49969.1"/>
    <property type="molecule type" value="Genomic_DNA"/>
</dbReference>
<evidence type="ECO:0000259" key="6">
    <source>
        <dbReference type="Pfam" id="PF01494"/>
    </source>
</evidence>
<proteinExistence type="inferred from homology"/>
<feature type="binding site" evidence="5">
    <location>
        <position position="43"/>
    </location>
    <ligand>
        <name>NADPH</name>
        <dbReference type="ChEBI" id="CHEBI:57783"/>
    </ligand>
</feature>
<gene>
    <name evidence="7" type="ORF">COR50_19855</name>
</gene>
<dbReference type="GO" id="GO:0004497">
    <property type="term" value="F:monooxygenase activity"/>
    <property type="evidence" value="ECO:0007669"/>
    <property type="project" value="UniProtKB-UniRule"/>
</dbReference>
<evidence type="ECO:0000256" key="5">
    <source>
        <dbReference type="HAMAP-Rule" id="MF_00845"/>
    </source>
</evidence>
<keyword evidence="5" id="KW-0521">NADP</keyword>
<keyword evidence="5" id="KW-0963">Cytoplasm</keyword>